<feature type="active site" evidence="6">
    <location>
        <position position="52"/>
    </location>
</feature>
<feature type="active site" evidence="6">
    <location>
        <position position="144"/>
    </location>
</feature>
<dbReference type="InterPro" id="IPR000780">
    <property type="entry name" value="CheR_MeTrfase"/>
</dbReference>
<dbReference type="AlphaFoldDB" id="A0A7Y8GZ60"/>
<keyword evidence="6" id="KW-0145">Chemotaxis</keyword>
<dbReference type="EC" id="2.1.1.80" evidence="2"/>
<evidence type="ECO:0000256" key="4">
    <source>
        <dbReference type="ARBA" id="ARBA00022679"/>
    </source>
</evidence>
<comment type="catalytic activity">
    <reaction evidence="1">
        <text>L-glutamyl-[protein] + S-adenosyl-L-methionine = [protein]-L-glutamate 5-O-methyl ester + S-adenosyl-L-homocysteine</text>
        <dbReference type="Rhea" id="RHEA:24452"/>
        <dbReference type="Rhea" id="RHEA-COMP:10208"/>
        <dbReference type="Rhea" id="RHEA-COMP:10311"/>
        <dbReference type="ChEBI" id="CHEBI:29973"/>
        <dbReference type="ChEBI" id="CHEBI:57856"/>
        <dbReference type="ChEBI" id="CHEBI:59789"/>
        <dbReference type="ChEBI" id="CHEBI:82795"/>
        <dbReference type="EC" id="2.1.1.80"/>
    </reaction>
</comment>
<dbReference type="PROSITE" id="PS50122">
    <property type="entry name" value="CHEB"/>
    <property type="match status" value="1"/>
</dbReference>
<evidence type="ECO:0000259" key="8">
    <source>
        <dbReference type="PROSITE" id="PS50113"/>
    </source>
</evidence>
<dbReference type="SUPFAM" id="SSF57997">
    <property type="entry name" value="Tropomyosin"/>
    <property type="match status" value="1"/>
</dbReference>
<keyword evidence="6" id="KW-0378">Hydrolase</keyword>
<dbReference type="Pfam" id="PF01739">
    <property type="entry name" value="CheR"/>
    <property type="match status" value="1"/>
</dbReference>
<accession>A0A7Y8GZ60</accession>
<dbReference type="SMART" id="SM00138">
    <property type="entry name" value="MeTrc"/>
    <property type="match status" value="1"/>
</dbReference>
<protein>
    <recommendedName>
        <fullName evidence="2">protein-glutamate O-methyltransferase</fullName>
        <ecNumber evidence="2">2.1.1.80</ecNumber>
    </recommendedName>
</protein>
<keyword evidence="3" id="KW-0489">Methyltransferase</keyword>
<organism evidence="11 12">
    <name type="scientific">Hydrogenophaga aromaticivorans</name>
    <dbReference type="NCBI Taxonomy" id="2610898"/>
    <lineage>
        <taxon>Bacteria</taxon>
        <taxon>Pseudomonadati</taxon>
        <taxon>Pseudomonadota</taxon>
        <taxon>Betaproteobacteria</taxon>
        <taxon>Burkholderiales</taxon>
        <taxon>Comamonadaceae</taxon>
        <taxon>Hydrogenophaga</taxon>
    </lineage>
</organism>
<dbReference type="SUPFAM" id="SSF55785">
    <property type="entry name" value="PYP-like sensor domain (PAS domain)"/>
    <property type="match status" value="1"/>
</dbReference>
<dbReference type="GO" id="GO:0006935">
    <property type="term" value="P:chemotaxis"/>
    <property type="evidence" value="ECO:0007669"/>
    <property type="project" value="UniProtKB-UniRule"/>
</dbReference>
<dbReference type="PANTHER" id="PTHR24422">
    <property type="entry name" value="CHEMOTAXIS PROTEIN METHYLTRANSFERASE"/>
    <property type="match status" value="1"/>
</dbReference>
<keyword evidence="5" id="KW-0949">S-adenosyl-L-methionine</keyword>
<evidence type="ECO:0000313" key="12">
    <source>
        <dbReference type="Proteomes" id="UP000545507"/>
    </source>
</evidence>
<dbReference type="Gene3D" id="3.40.50.150">
    <property type="entry name" value="Vaccinia Virus protein VP39"/>
    <property type="match status" value="1"/>
</dbReference>
<dbReference type="InterPro" id="IPR022641">
    <property type="entry name" value="CheR_N"/>
</dbReference>
<dbReference type="InterPro" id="IPR000673">
    <property type="entry name" value="Sig_transdc_resp-reg_Me-estase"/>
</dbReference>
<evidence type="ECO:0000256" key="2">
    <source>
        <dbReference type="ARBA" id="ARBA00012534"/>
    </source>
</evidence>
<evidence type="ECO:0000256" key="5">
    <source>
        <dbReference type="ARBA" id="ARBA00022691"/>
    </source>
</evidence>
<reference evidence="11 12" key="1">
    <citation type="submission" date="2019-09" db="EMBL/GenBank/DDBJ databases">
        <title>Hydrogenophaga aromatica sp. nov., isolated from a para-xylene-degrading enrichment culture.</title>
        <authorList>
            <person name="Tancsics A."/>
            <person name="Banerjee S."/>
        </authorList>
    </citation>
    <scope>NUCLEOTIDE SEQUENCE [LARGE SCALE GENOMIC DNA]</scope>
    <source>
        <strain evidence="11 12">D2P1</strain>
    </source>
</reference>
<dbReference type="InterPro" id="IPR050903">
    <property type="entry name" value="Bact_Chemotaxis_MeTrfase"/>
</dbReference>
<dbReference type="InterPro" id="IPR029063">
    <property type="entry name" value="SAM-dependent_MTases_sf"/>
</dbReference>
<dbReference type="PANTHER" id="PTHR24422:SF27">
    <property type="entry name" value="PROTEIN-GLUTAMATE O-METHYLTRANSFERASE"/>
    <property type="match status" value="1"/>
</dbReference>
<dbReference type="EMBL" id="VYGV01000016">
    <property type="protein sequence ID" value="NWF47557.1"/>
    <property type="molecule type" value="Genomic_DNA"/>
</dbReference>
<dbReference type="SUPFAM" id="SSF52738">
    <property type="entry name" value="Methylesterase CheB, C-terminal domain"/>
    <property type="match status" value="1"/>
</dbReference>
<dbReference type="CDD" id="cd16434">
    <property type="entry name" value="CheB-CheR_fusion"/>
    <property type="match status" value="1"/>
</dbReference>
<feature type="compositionally biased region" description="Polar residues" evidence="7">
    <location>
        <begin position="689"/>
        <end position="700"/>
    </location>
</feature>
<dbReference type="GO" id="GO:0032259">
    <property type="term" value="P:methylation"/>
    <property type="evidence" value="ECO:0007669"/>
    <property type="project" value="UniProtKB-KW"/>
</dbReference>
<feature type="compositionally biased region" description="Low complexity" evidence="7">
    <location>
        <begin position="676"/>
        <end position="688"/>
    </location>
</feature>
<dbReference type="PROSITE" id="PS50113">
    <property type="entry name" value="PAC"/>
    <property type="match status" value="1"/>
</dbReference>
<dbReference type="GO" id="GO:0005737">
    <property type="term" value="C:cytoplasm"/>
    <property type="evidence" value="ECO:0007669"/>
    <property type="project" value="InterPro"/>
</dbReference>
<dbReference type="PRINTS" id="PR00996">
    <property type="entry name" value="CHERMTFRASE"/>
</dbReference>
<dbReference type="InterPro" id="IPR000700">
    <property type="entry name" value="PAS-assoc_C"/>
</dbReference>
<dbReference type="InterPro" id="IPR022642">
    <property type="entry name" value="CheR_C"/>
</dbReference>
<dbReference type="SUPFAM" id="SSF47757">
    <property type="entry name" value="Chemotaxis receptor methyltransferase CheR, N-terminal domain"/>
    <property type="match status" value="1"/>
</dbReference>
<dbReference type="Pfam" id="PF03705">
    <property type="entry name" value="CheR_N"/>
    <property type="match status" value="1"/>
</dbReference>
<dbReference type="GO" id="GO:0008984">
    <property type="term" value="F:protein-glutamate methylesterase activity"/>
    <property type="evidence" value="ECO:0007669"/>
    <property type="project" value="InterPro"/>
</dbReference>
<dbReference type="SUPFAM" id="SSF53335">
    <property type="entry name" value="S-adenosyl-L-methionine-dependent methyltransferases"/>
    <property type="match status" value="1"/>
</dbReference>
<dbReference type="Pfam" id="PF01339">
    <property type="entry name" value="CheB_methylest"/>
    <property type="match status" value="1"/>
</dbReference>
<feature type="active site" evidence="6">
    <location>
        <position position="25"/>
    </location>
</feature>
<keyword evidence="4" id="KW-0808">Transferase</keyword>
<evidence type="ECO:0000256" key="6">
    <source>
        <dbReference type="PROSITE-ProRule" id="PRU00050"/>
    </source>
</evidence>
<feature type="domain" description="PAC" evidence="8">
    <location>
        <begin position="801"/>
        <end position="851"/>
    </location>
</feature>
<feature type="region of interest" description="Disordered" evidence="7">
    <location>
        <begin position="676"/>
        <end position="710"/>
    </location>
</feature>
<keyword evidence="12" id="KW-1185">Reference proteome</keyword>
<feature type="domain" description="CheB-type methylesterase" evidence="9">
    <location>
        <begin position="13"/>
        <end position="202"/>
    </location>
</feature>
<evidence type="ECO:0000259" key="9">
    <source>
        <dbReference type="PROSITE" id="PS50122"/>
    </source>
</evidence>
<dbReference type="Proteomes" id="UP000545507">
    <property type="component" value="Unassembled WGS sequence"/>
</dbReference>
<comment type="caution">
    <text evidence="11">The sequence shown here is derived from an EMBL/GenBank/DDBJ whole genome shotgun (WGS) entry which is preliminary data.</text>
</comment>
<dbReference type="Gene3D" id="3.30.450.20">
    <property type="entry name" value="PAS domain"/>
    <property type="match status" value="1"/>
</dbReference>
<dbReference type="InterPro" id="IPR035909">
    <property type="entry name" value="CheB_C"/>
</dbReference>
<evidence type="ECO:0000256" key="1">
    <source>
        <dbReference type="ARBA" id="ARBA00001541"/>
    </source>
</evidence>
<gene>
    <name evidence="11" type="ORF">F3K02_20215</name>
</gene>
<dbReference type="PROSITE" id="PS50123">
    <property type="entry name" value="CHER"/>
    <property type="match status" value="1"/>
</dbReference>
<dbReference type="InterPro" id="IPR035965">
    <property type="entry name" value="PAS-like_dom_sf"/>
</dbReference>
<dbReference type="Gene3D" id="3.40.50.180">
    <property type="entry name" value="Methylesterase CheB, C-terminal domain"/>
    <property type="match status" value="1"/>
</dbReference>
<evidence type="ECO:0000256" key="3">
    <source>
        <dbReference type="ARBA" id="ARBA00022603"/>
    </source>
</evidence>
<evidence type="ECO:0000256" key="7">
    <source>
        <dbReference type="SAM" id="MobiDB-lite"/>
    </source>
</evidence>
<evidence type="ECO:0000259" key="10">
    <source>
        <dbReference type="PROSITE" id="PS50123"/>
    </source>
</evidence>
<dbReference type="GO" id="GO:0000156">
    <property type="term" value="F:phosphorelay response regulator activity"/>
    <property type="evidence" value="ECO:0007669"/>
    <property type="project" value="InterPro"/>
</dbReference>
<proteinExistence type="predicted"/>
<dbReference type="GO" id="GO:0008983">
    <property type="term" value="F:protein-glutamate O-methyltransferase activity"/>
    <property type="evidence" value="ECO:0007669"/>
    <property type="project" value="UniProtKB-EC"/>
</dbReference>
<name>A0A7Y8GZ60_9BURK</name>
<sequence length="852" mass="93419">MSQTPSQGIGARSSSAVRAVGLGASAGGLIVLEQFLAHVPPLSGLAYVVVQHLDPTQKAMLVELLQRSTVMPVLEATDTMRLEPDVVYVIPPNKELTVAGGLLHLAEPAQPRGMRLPIDLFFSSLARDQGEQSIGVVLSGMGSDGTLGLQAIKSQGGLTLAQLPESAQFDSMPQSAIAAGCVDIIGLASELPDRIVRVIEEKNGTPSLPEDDDDAGAQALGSILRLLKERSKHDLSDYKPSTLRRRIQRRLGVHGLTTYDAYEKFVRENPQELDLLFKEMLIGVTSFFRDPSVWQEVKDVVMPALLARCPQGTRLRAWVVGCSTGEEAYSLAMIFKEAVAESSGSESHSLQIFATDLSADAINAARKGHYPQSIAGEVGPTRLGRFFTAQGSGFLINSEIREMVLFAQHDVILDPPFTKLDLLSCRNLMIYFNAALQSRLMPLFSYSLRPGGALLLGGSETTGNSHALFTPINPKSRLYWRSESPVNAGSVYFPTSPPRAKNRPSQEFKVSPSTVLPVNLQTHAEQALLQEFSPAAVLVNDQGDVVYINGRVGKYLEPASGKANWNIHVMARPTIRTQIAAALRQAIQDKGRVEVRGLRLGDETAQSSLDVTVKLMQEPHALAGLVMIVFHDVLAPPPAKRRRRVPEGVADPHMIEELQRCKDEIHALRQEMGASAEELQAANEELQSTNEELQSANEELTTSKEESQSMNEELQTLNQELQTKLDDLALAQSDMQNLLNSTDIATLFLDSALNVRRYTEQVTRIIHLREGDIGRPLTDLASTLNYPTLNDDARQTLKTLTLTEKEITTSDGLWFLVRIKPYRTLADTIQGVVITLIDITTAKKLEARLRKE</sequence>
<dbReference type="RefSeq" id="WP_177137424.1">
    <property type="nucleotide sequence ID" value="NZ_VYGV01000016.1"/>
</dbReference>
<evidence type="ECO:0000313" key="11">
    <source>
        <dbReference type="EMBL" id="NWF47557.1"/>
    </source>
</evidence>
<dbReference type="InterPro" id="IPR036804">
    <property type="entry name" value="CheR_N_sf"/>
</dbReference>
<dbReference type="Gene3D" id="1.10.155.10">
    <property type="entry name" value="Chemotaxis receptor methyltransferase CheR, N-terminal domain"/>
    <property type="match status" value="1"/>
</dbReference>
<dbReference type="Pfam" id="PF13596">
    <property type="entry name" value="PAS_10"/>
    <property type="match status" value="1"/>
</dbReference>
<feature type="domain" description="CheR-type methyltransferase" evidence="10">
    <location>
        <begin position="223"/>
        <end position="461"/>
    </location>
</feature>